<evidence type="ECO:0000256" key="8">
    <source>
        <dbReference type="SAM" id="MobiDB-lite"/>
    </source>
</evidence>
<feature type="region of interest" description="Disordered" evidence="8">
    <location>
        <begin position="221"/>
        <end position="352"/>
    </location>
</feature>
<evidence type="ECO:0000256" key="7">
    <source>
        <dbReference type="SAM" id="Coils"/>
    </source>
</evidence>
<keyword evidence="4" id="KW-0747">Spliceosome</keyword>
<feature type="compositionally biased region" description="Polar residues" evidence="8">
    <location>
        <begin position="277"/>
        <end position="306"/>
    </location>
</feature>
<feature type="transmembrane region" description="Helical" evidence="9">
    <location>
        <begin position="488"/>
        <end position="512"/>
    </location>
</feature>
<keyword evidence="7" id="KW-0175">Coiled coil</keyword>
<evidence type="ECO:0000313" key="11">
    <source>
        <dbReference type="EMBL" id="KAJ0401731.1"/>
    </source>
</evidence>
<sequence>MYNGIGLRTVRGSGTNGYVQRNLSFVNPNRARQKLSQNQSLGNNPRGFDDSRRPKTVANPDILLHEQKRQIEVKLLELSMEMEERGCDEDEIADKVSRERDVLLARLKENTSSASSRSRDDQSSHARAQRKEEENRRMKEAFGIEDDYAPGESFDPELIKKRKQERSERRKKEREEREEARRLRLKEREEQRTLAAAGEIVIVIAADDLGRSRWAVPALDTAGAESKATEPAPTRTDITDDDVEKKKPADVLKQDSDAKHTAETKQQPSPAAKPNAESPSIKSTGIALSSLHTASGGTGNSTSAMISSNGGVGSSGGLARGGAEADVEPLLTSSSPSPGRCELGASSATGNNSVTGGAPSFARVLPVCLRRSRVYACTGGVTWVLKGLCVCLGMMLVGVVGSFTLHQMMSPQIESLLRQRSDLQRDMEQLQHQINNLTRIAESRLEMIHLLEKELERQAVEAAAAAADPTRSAMPGMRYGSPKLQGPFFWSTLMYAWVLGSLVLVAVAYRIVRIAKAEAPRAPKARASSAEFPSGSSGASRLRGHRADDLVAVDLEANGDMGLLSGAGGSTGRTVLSPRCYKRGPASSPTFNV</sequence>
<keyword evidence="5" id="KW-0508">mRNA splicing</keyword>
<feature type="compositionally biased region" description="Basic and acidic residues" evidence="8">
    <location>
        <begin position="243"/>
        <end position="263"/>
    </location>
</feature>
<proteinExistence type="inferred from homology"/>
<evidence type="ECO:0000256" key="4">
    <source>
        <dbReference type="ARBA" id="ARBA00022728"/>
    </source>
</evidence>
<feature type="compositionally biased region" description="Basic and acidic residues" evidence="8">
    <location>
        <begin position="165"/>
        <end position="181"/>
    </location>
</feature>
<dbReference type="Pfam" id="PF08312">
    <property type="entry name" value="cwf21"/>
    <property type="match status" value="1"/>
</dbReference>
<keyword evidence="6" id="KW-0539">Nucleus</keyword>
<comment type="similarity">
    <text evidence="2">Belongs to the CWC21 family.</text>
</comment>
<feature type="compositionally biased region" description="Basic and acidic residues" evidence="8">
    <location>
        <begin position="117"/>
        <end position="142"/>
    </location>
</feature>
<keyword evidence="9" id="KW-0812">Transmembrane</keyword>
<feature type="compositionally biased region" description="Polar residues" evidence="8">
    <location>
        <begin position="34"/>
        <end position="43"/>
    </location>
</feature>
<name>A0AAD5Q7B1_PYTIN</name>
<evidence type="ECO:0000313" key="12">
    <source>
        <dbReference type="Proteomes" id="UP001209570"/>
    </source>
</evidence>
<evidence type="ECO:0000256" key="6">
    <source>
        <dbReference type="ARBA" id="ARBA00023242"/>
    </source>
</evidence>
<dbReference type="AlphaFoldDB" id="A0AAD5Q7B1"/>
<dbReference type="GO" id="GO:0006397">
    <property type="term" value="P:mRNA processing"/>
    <property type="evidence" value="ECO:0007669"/>
    <property type="project" value="UniProtKB-KW"/>
</dbReference>
<gene>
    <name evidence="11" type="ORF">P43SY_003052</name>
</gene>
<feature type="region of interest" description="Disordered" evidence="8">
    <location>
        <begin position="523"/>
        <end position="543"/>
    </location>
</feature>
<feature type="transmembrane region" description="Helical" evidence="9">
    <location>
        <begin position="383"/>
        <end position="405"/>
    </location>
</feature>
<comment type="subcellular location">
    <subcellularLocation>
        <location evidence="1">Nucleus</location>
    </subcellularLocation>
</comment>
<evidence type="ECO:0000256" key="2">
    <source>
        <dbReference type="ARBA" id="ARBA00005954"/>
    </source>
</evidence>
<evidence type="ECO:0000256" key="5">
    <source>
        <dbReference type="ARBA" id="ARBA00023187"/>
    </source>
</evidence>
<protein>
    <recommendedName>
        <fullName evidence="10">CWF21 domain-containing protein</fullName>
    </recommendedName>
</protein>
<keyword evidence="12" id="KW-1185">Reference proteome</keyword>
<dbReference type="GO" id="GO:0005681">
    <property type="term" value="C:spliceosomal complex"/>
    <property type="evidence" value="ECO:0007669"/>
    <property type="project" value="UniProtKB-KW"/>
</dbReference>
<evidence type="ECO:0000256" key="1">
    <source>
        <dbReference type="ARBA" id="ARBA00004123"/>
    </source>
</evidence>
<feature type="domain" description="CWF21" evidence="10">
    <location>
        <begin position="63"/>
        <end position="108"/>
    </location>
</feature>
<dbReference type="EMBL" id="JAKCXM010000120">
    <property type="protein sequence ID" value="KAJ0401731.1"/>
    <property type="molecule type" value="Genomic_DNA"/>
</dbReference>
<dbReference type="InterPro" id="IPR051372">
    <property type="entry name" value="CWC21"/>
</dbReference>
<organism evidence="11 12">
    <name type="scientific">Pythium insidiosum</name>
    <name type="common">Pythiosis disease agent</name>
    <dbReference type="NCBI Taxonomy" id="114742"/>
    <lineage>
        <taxon>Eukaryota</taxon>
        <taxon>Sar</taxon>
        <taxon>Stramenopiles</taxon>
        <taxon>Oomycota</taxon>
        <taxon>Peronosporomycetes</taxon>
        <taxon>Pythiales</taxon>
        <taxon>Pythiaceae</taxon>
        <taxon>Pythium</taxon>
    </lineage>
</organism>
<dbReference type="Proteomes" id="UP001209570">
    <property type="component" value="Unassembled WGS sequence"/>
</dbReference>
<dbReference type="InterPro" id="IPR013170">
    <property type="entry name" value="mRNA_splic_Cwf21_dom"/>
</dbReference>
<evidence type="ECO:0000259" key="10">
    <source>
        <dbReference type="SMART" id="SM01115"/>
    </source>
</evidence>
<feature type="compositionally biased region" description="Gly residues" evidence="8">
    <location>
        <begin position="310"/>
        <end position="320"/>
    </location>
</feature>
<dbReference type="PANTHER" id="PTHR36562">
    <property type="entry name" value="SERINE/ARGININE REPETITIVE MATRIX 2"/>
    <property type="match status" value="1"/>
</dbReference>
<dbReference type="Gene3D" id="6.10.140.420">
    <property type="match status" value="1"/>
</dbReference>
<dbReference type="GO" id="GO:0008380">
    <property type="term" value="P:RNA splicing"/>
    <property type="evidence" value="ECO:0007669"/>
    <property type="project" value="UniProtKB-KW"/>
</dbReference>
<evidence type="ECO:0000256" key="9">
    <source>
        <dbReference type="SAM" id="Phobius"/>
    </source>
</evidence>
<reference evidence="11" key="1">
    <citation type="submission" date="2021-12" db="EMBL/GenBank/DDBJ databases">
        <title>Prjna785345.</title>
        <authorList>
            <person name="Rujirawat T."/>
            <person name="Krajaejun T."/>
        </authorList>
    </citation>
    <scope>NUCLEOTIDE SEQUENCE</scope>
    <source>
        <strain evidence="11">Pi057C3</strain>
    </source>
</reference>
<dbReference type="CDD" id="cd21372">
    <property type="entry name" value="cwf21_CWC21-like"/>
    <property type="match status" value="1"/>
</dbReference>
<keyword evidence="9" id="KW-1133">Transmembrane helix</keyword>
<feature type="region of interest" description="Disordered" evidence="8">
    <location>
        <begin position="107"/>
        <end position="181"/>
    </location>
</feature>
<evidence type="ECO:0000256" key="3">
    <source>
        <dbReference type="ARBA" id="ARBA00022664"/>
    </source>
</evidence>
<feature type="region of interest" description="Disordered" evidence="8">
    <location>
        <begin position="34"/>
        <end position="59"/>
    </location>
</feature>
<keyword evidence="9" id="KW-0472">Membrane</keyword>
<dbReference type="SMART" id="SM01115">
    <property type="entry name" value="cwf21"/>
    <property type="match status" value="1"/>
</dbReference>
<keyword evidence="3" id="KW-0507">mRNA processing</keyword>
<feature type="coiled-coil region" evidence="7">
    <location>
        <begin position="413"/>
        <end position="440"/>
    </location>
</feature>
<dbReference type="PANTHER" id="PTHR36562:SF5">
    <property type="entry name" value="SERINE_ARGININE REPETITIVE MATRIX 2"/>
    <property type="match status" value="1"/>
</dbReference>
<accession>A0AAD5Q7B1</accession>
<comment type="caution">
    <text evidence="11">The sequence shown here is derived from an EMBL/GenBank/DDBJ whole genome shotgun (WGS) entry which is preliminary data.</text>
</comment>